<dbReference type="PANTHER" id="PTHR43102">
    <property type="entry name" value="SLR1143 PROTEIN"/>
    <property type="match status" value="1"/>
</dbReference>
<keyword evidence="4" id="KW-1185">Reference proteome</keyword>
<feature type="region of interest" description="Disordered" evidence="1">
    <location>
        <begin position="1"/>
        <end position="123"/>
    </location>
</feature>
<dbReference type="AlphaFoldDB" id="A0A0P1BI79"/>
<keyword evidence="3" id="KW-0808">Transferase</keyword>
<keyword evidence="3" id="KW-0418">Kinase</keyword>
<accession>A0A0P1BI79</accession>
<evidence type="ECO:0000259" key="2">
    <source>
        <dbReference type="Pfam" id="PF01590"/>
    </source>
</evidence>
<feature type="region of interest" description="Disordered" evidence="1">
    <location>
        <begin position="1139"/>
        <end position="1161"/>
    </location>
</feature>
<feature type="compositionally biased region" description="Low complexity" evidence="1">
    <location>
        <begin position="24"/>
        <end position="37"/>
    </location>
</feature>
<dbReference type="InterPro" id="IPR003018">
    <property type="entry name" value="GAF"/>
</dbReference>
<dbReference type="SMR" id="A0A0P1BI79"/>
<feature type="compositionally biased region" description="Polar residues" evidence="1">
    <location>
        <begin position="885"/>
        <end position="898"/>
    </location>
</feature>
<name>A0A0P1BI79_9BASI</name>
<dbReference type="PANTHER" id="PTHR43102:SF2">
    <property type="entry name" value="GAF DOMAIN-CONTAINING PROTEIN"/>
    <property type="match status" value="1"/>
</dbReference>
<sequence length="1161" mass="124322">MSRFHRSAQDTPPATPDHRDGRSTEASSVASSSTYQSKAALPAMASRRSPARSITIAASAHVAPSPAPSSRSLLRRHKAPDTEPPVSRSPSAWLARKLGRRTKSEQAQAMAPPPVSDRPLQSMLGAPLPFADEYSATTLSRLRGLRLCDTTPNVARSPWADHPPHWPLSSKSQSEHAPIAFWSDFVTLYAAGAVDLSDPPKIPVSCVSYENHPLHPALEVKSTGSDRGVPRLARGNILALKGSPLPPPTGPLPAPPTDAQNQSHARDSLRPPRPASRRPSTGSAASTHSHGGGDRSSNESRMSPVVWEVNTREGARSTEPPVPDVMPGVPTSEGVVRGGMPAPLPNFEQARLKALARCDALRRHGSVGPLEGHISAGQAKYRQAPAVTASLAEEVQSSDERRGPRQELQAVADCLTERALARLDPDGTCRIVWIEKERVSIFSTCGHAPGAQSPSTSPRPHSLDAHTILNRGEAFVVPDALIDPRFTESPVVQSGEQTRFYAGVPVMSEDKLPIAVLSISSKRPRQGWTTSDDRWLRALALEFEQALDRIREMELDSLTSKLETALSKMHKMLKIPITPKLEGPATAMSTPLIGSRSRTPSHVSSLSMAKSTSSVKHYHLPGTPVAASLFDEVSELSQIEAAMESNAEREAQWGSSDPASKASKASLESAVKTLTAAVSMDAVYVAKVGRPSEIIISCGLSEASPNPASPLDEEVHETARAALHVVQFSERSGRGTRLPWLGMSPSGRALQFASGVMAPCRPDTWTAGVSESVARSRCVLVALSCEGSRLLQDVEHRFLERAASLLATQLDCHEFLSPKDARCLSESPLTMPSNWTVDHSGSPASRANAVGVPASSVLDEYRTSLSKGSAPLHGTTNRRHRERSTATSTHSSKVTCDSSSDFTLGLGSEGLTSKEPTEAFHAVVGEIIVGRNSRISPTFESPALSTPSLATTLASDPSSSIPDSYFHTTSLDYSSAPSQRHGTATEGSLLMSPLTLKQRTQSVSSLKAKYDVAEQLSHERLADGAKLFRRKTSALSGKLDSTRASATSVSGASPERRSSISFVGCPPDEPRSVEGVDALQPYFAAAYTEHSVKVCGQSIDGPQAQEEVTGLSQELACLRRHRAKMAEQRAISPSLWKEELGEAPSRPDTASTMPSFHRTFH</sequence>
<dbReference type="SUPFAM" id="SSF55781">
    <property type="entry name" value="GAF domain-like"/>
    <property type="match status" value="1"/>
</dbReference>
<dbReference type="GO" id="GO:0016301">
    <property type="term" value="F:kinase activity"/>
    <property type="evidence" value="ECO:0007669"/>
    <property type="project" value="UniProtKB-KW"/>
</dbReference>
<feature type="compositionally biased region" description="Low complexity" evidence="1">
    <location>
        <begin position="57"/>
        <end position="72"/>
    </location>
</feature>
<proteinExistence type="predicted"/>
<dbReference type="STRING" id="401625.A0A0P1BI79"/>
<dbReference type="Pfam" id="PF01590">
    <property type="entry name" value="GAF"/>
    <property type="match status" value="1"/>
</dbReference>
<feature type="compositionally biased region" description="Low complexity" evidence="1">
    <location>
        <begin position="277"/>
        <end position="289"/>
    </location>
</feature>
<feature type="region of interest" description="Disordered" evidence="1">
    <location>
        <begin position="239"/>
        <end position="304"/>
    </location>
</feature>
<protein>
    <submittedName>
        <fullName evidence="3">Histidine kinase</fullName>
    </submittedName>
</protein>
<feature type="region of interest" description="Disordered" evidence="1">
    <location>
        <begin position="865"/>
        <end position="898"/>
    </location>
</feature>
<reference evidence="3 4" key="1">
    <citation type="submission" date="2014-09" db="EMBL/GenBank/DDBJ databases">
        <authorList>
            <person name="Magalhaes I.L.F."/>
            <person name="Oliveira U."/>
            <person name="Santos F.R."/>
            <person name="Vidigal T.H.D.A."/>
            <person name="Brescovit A.D."/>
            <person name="Santos A.J."/>
        </authorList>
    </citation>
    <scope>NUCLEOTIDE SEQUENCE [LARGE SCALE GENOMIC DNA]</scope>
</reference>
<feature type="region of interest" description="Disordered" evidence="1">
    <location>
        <begin position="936"/>
        <end position="957"/>
    </location>
</feature>
<evidence type="ECO:0000313" key="3">
    <source>
        <dbReference type="EMBL" id="CEH15552.1"/>
    </source>
</evidence>
<dbReference type="EMBL" id="CCYA01000264">
    <property type="protein sequence ID" value="CEH15552.1"/>
    <property type="molecule type" value="Genomic_DNA"/>
</dbReference>
<feature type="region of interest" description="Disordered" evidence="1">
    <location>
        <begin position="1039"/>
        <end position="1065"/>
    </location>
</feature>
<feature type="domain" description="GAF" evidence="2">
    <location>
        <begin position="437"/>
        <end position="547"/>
    </location>
</feature>
<feature type="compositionally biased region" description="Polar residues" evidence="1">
    <location>
        <begin position="1042"/>
        <end position="1051"/>
    </location>
</feature>
<dbReference type="OrthoDB" id="10467921at2759"/>
<feature type="region of interest" description="Disordered" evidence="1">
    <location>
        <begin position="643"/>
        <end position="662"/>
    </location>
</feature>
<organism evidence="3 4">
    <name type="scientific">Ceraceosorus bombacis</name>
    <dbReference type="NCBI Taxonomy" id="401625"/>
    <lineage>
        <taxon>Eukaryota</taxon>
        <taxon>Fungi</taxon>
        <taxon>Dikarya</taxon>
        <taxon>Basidiomycota</taxon>
        <taxon>Ustilaginomycotina</taxon>
        <taxon>Exobasidiomycetes</taxon>
        <taxon>Ceraceosorales</taxon>
        <taxon>Ceraceosoraceae</taxon>
        <taxon>Ceraceosorus</taxon>
    </lineage>
</organism>
<feature type="compositionally biased region" description="Pro residues" evidence="1">
    <location>
        <begin position="244"/>
        <end position="256"/>
    </location>
</feature>
<evidence type="ECO:0000256" key="1">
    <source>
        <dbReference type="SAM" id="MobiDB-lite"/>
    </source>
</evidence>
<dbReference type="InterPro" id="IPR029016">
    <property type="entry name" value="GAF-like_dom_sf"/>
</dbReference>
<evidence type="ECO:0000313" key="4">
    <source>
        <dbReference type="Proteomes" id="UP000054845"/>
    </source>
</evidence>
<dbReference type="Proteomes" id="UP000054845">
    <property type="component" value="Unassembled WGS sequence"/>
</dbReference>
<dbReference type="Gene3D" id="3.30.450.40">
    <property type="match status" value="1"/>
</dbReference>